<reference evidence="2 3" key="1">
    <citation type="submission" date="2020-06" db="EMBL/GenBank/DDBJ databases">
        <authorList>
            <person name="Li R."/>
            <person name="Bekaert M."/>
        </authorList>
    </citation>
    <scope>NUCLEOTIDE SEQUENCE [LARGE SCALE GENOMIC DNA]</scope>
    <source>
        <strain evidence="3">wild</strain>
    </source>
</reference>
<name>A0A6J8D045_MYTCO</name>
<evidence type="ECO:0000313" key="2">
    <source>
        <dbReference type="EMBL" id="CAC5400520.1"/>
    </source>
</evidence>
<keyword evidence="3" id="KW-1185">Reference proteome</keyword>
<protein>
    <submittedName>
        <fullName evidence="2">Uncharacterized protein</fullName>
    </submittedName>
</protein>
<proteinExistence type="predicted"/>
<dbReference type="EMBL" id="CACVKT020006208">
    <property type="protein sequence ID" value="CAC5400520.1"/>
    <property type="molecule type" value="Genomic_DNA"/>
</dbReference>
<dbReference type="OrthoDB" id="2505440at2759"/>
<dbReference type="AlphaFoldDB" id="A0A6J8D045"/>
<organism evidence="2 3">
    <name type="scientific">Mytilus coruscus</name>
    <name type="common">Sea mussel</name>
    <dbReference type="NCBI Taxonomy" id="42192"/>
    <lineage>
        <taxon>Eukaryota</taxon>
        <taxon>Metazoa</taxon>
        <taxon>Spiralia</taxon>
        <taxon>Lophotrochozoa</taxon>
        <taxon>Mollusca</taxon>
        <taxon>Bivalvia</taxon>
        <taxon>Autobranchia</taxon>
        <taxon>Pteriomorphia</taxon>
        <taxon>Mytilida</taxon>
        <taxon>Mytiloidea</taxon>
        <taxon>Mytilidae</taxon>
        <taxon>Mytilinae</taxon>
        <taxon>Mytilus</taxon>
    </lineage>
</organism>
<feature type="compositionally biased region" description="Basic and acidic residues" evidence="1">
    <location>
        <begin position="79"/>
        <end position="101"/>
    </location>
</feature>
<evidence type="ECO:0000313" key="3">
    <source>
        <dbReference type="Proteomes" id="UP000507470"/>
    </source>
</evidence>
<feature type="region of interest" description="Disordered" evidence="1">
    <location>
        <begin position="79"/>
        <end position="114"/>
    </location>
</feature>
<accession>A0A6J8D045</accession>
<sequence>MHAQKLFQRTLLKSDINVIWIFVERPGFILVASSRNVCFVIKLKDDTETSSVFVGFKDLRYTDQERIRKAHEKLVLASKTEKPETKKGKRIADVDESEWKPHTKKPKTATQSEKELAAEKHAYQIPDHYEESHLAPPTLWMMKSDRYAKTIYTGGEHTYKIENLSHIYISKQKDIVLLLLKYTSENKKTIVKSEFISGSQQVVVDIRDYSTPTEQSGDIQIPTDKAVTLTEEQWNLVLYLHFTVVRDLADNFGYSEDFADELSV</sequence>
<dbReference type="Proteomes" id="UP000507470">
    <property type="component" value="Unassembled WGS sequence"/>
</dbReference>
<evidence type="ECO:0000256" key="1">
    <source>
        <dbReference type="SAM" id="MobiDB-lite"/>
    </source>
</evidence>
<gene>
    <name evidence="2" type="ORF">MCOR_34694</name>
</gene>